<name>A0ABV9RI77_9PSEU</name>
<dbReference type="Gene3D" id="3.40.50.2000">
    <property type="entry name" value="Glycogen Phosphorylase B"/>
    <property type="match status" value="2"/>
</dbReference>
<dbReference type="InterPro" id="IPR050194">
    <property type="entry name" value="Glycosyltransferase_grp1"/>
</dbReference>
<dbReference type="PANTHER" id="PTHR45947">
    <property type="entry name" value="SULFOQUINOVOSYL TRANSFERASE SQD2"/>
    <property type="match status" value="1"/>
</dbReference>
<accession>A0ABV9RI77</accession>
<proteinExistence type="predicted"/>
<keyword evidence="3" id="KW-0328">Glycosyltransferase</keyword>
<keyword evidence="1 3" id="KW-0808">Transferase</keyword>
<dbReference type="Pfam" id="PF00534">
    <property type="entry name" value="Glycos_transf_1"/>
    <property type="match status" value="1"/>
</dbReference>
<organism evidence="3 4">
    <name type="scientific">Actinomycetospora chibensis</name>
    <dbReference type="NCBI Taxonomy" id="663606"/>
    <lineage>
        <taxon>Bacteria</taxon>
        <taxon>Bacillati</taxon>
        <taxon>Actinomycetota</taxon>
        <taxon>Actinomycetes</taxon>
        <taxon>Pseudonocardiales</taxon>
        <taxon>Pseudonocardiaceae</taxon>
        <taxon>Actinomycetospora</taxon>
    </lineage>
</organism>
<dbReference type="Proteomes" id="UP001595909">
    <property type="component" value="Unassembled WGS sequence"/>
</dbReference>
<protein>
    <submittedName>
        <fullName evidence="3">Glycosyltransferase family 4 protein</fullName>
        <ecNumber evidence="3">2.4.-.-</ecNumber>
    </submittedName>
</protein>
<keyword evidence="4" id="KW-1185">Reference proteome</keyword>
<evidence type="ECO:0000259" key="2">
    <source>
        <dbReference type="Pfam" id="PF00534"/>
    </source>
</evidence>
<sequence>MIKALFVTHTAAPSGAELHLVQLVAALRNVEVATAFTEDGPIAERMRAHGVETTIIRNDFDSRAMTIAGSGPVGLVKGFFALLRLGSALGSVTRRSAASVLVAESTKALVMGAVAARVARVPLVWQVRDRISAEYFGRALAPLVRVFGWAVSDAYIANSRSTLSSLIRWRKPALVAYPGVEIDGGRPRPSQRSPEKTVVVVVGRLTRWKGQDVFLRALAEVAVRPAHVYLVGGTFFGEEPFRDELQRLAGDLGLPVTFTGHVDDPTYYMRQADILVHCSVIAEPFGTVVVEGMNAGCAVIASQPGGPTEVVEPGVNGLLVDAGDRAQLTAALDQLIGDPDLRRRLSSAAPARAAHFDVNDAARDVAGFLDALVATSHRGGVMHVRS</sequence>
<dbReference type="GO" id="GO:0016757">
    <property type="term" value="F:glycosyltransferase activity"/>
    <property type="evidence" value="ECO:0007669"/>
    <property type="project" value="UniProtKB-KW"/>
</dbReference>
<evidence type="ECO:0000313" key="3">
    <source>
        <dbReference type="EMBL" id="MFC4833914.1"/>
    </source>
</evidence>
<comment type="caution">
    <text evidence="3">The sequence shown here is derived from an EMBL/GenBank/DDBJ whole genome shotgun (WGS) entry which is preliminary data.</text>
</comment>
<reference evidence="4" key="1">
    <citation type="journal article" date="2019" name="Int. J. Syst. Evol. Microbiol.">
        <title>The Global Catalogue of Microorganisms (GCM) 10K type strain sequencing project: providing services to taxonomists for standard genome sequencing and annotation.</title>
        <authorList>
            <consortium name="The Broad Institute Genomics Platform"/>
            <consortium name="The Broad Institute Genome Sequencing Center for Infectious Disease"/>
            <person name="Wu L."/>
            <person name="Ma J."/>
        </authorList>
    </citation>
    <scope>NUCLEOTIDE SEQUENCE [LARGE SCALE GENOMIC DNA]</scope>
    <source>
        <strain evidence="4">CCUG 50347</strain>
    </source>
</reference>
<dbReference type="CDD" id="cd03801">
    <property type="entry name" value="GT4_PimA-like"/>
    <property type="match status" value="1"/>
</dbReference>
<feature type="domain" description="Glycosyl transferase family 1" evidence="2">
    <location>
        <begin position="191"/>
        <end position="350"/>
    </location>
</feature>
<dbReference type="EC" id="2.4.-.-" evidence="3"/>
<dbReference type="RefSeq" id="WP_274188025.1">
    <property type="nucleotide sequence ID" value="NZ_BAABHN010000036.1"/>
</dbReference>
<dbReference type="EMBL" id="JBHSIM010000036">
    <property type="protein sequence ID" value="MFC4833914.1"/>
    <property type="molecule type" value="Genomic_DNA"/>
</dbReference>
<gene>
    <name evidence="3" type="ORF">ACFPEL_15985</name>
</gene>
<dbReference type="SUPFAM" id="SSF53756">
    <property type="entry name" value="UDP-Glycosyltransferase/glycogen phosphorylase"/>
    <property type="match status" value="1"/>
</dbReference>
<evidence type="ECO:0000256" key="1">
    <source>
        <dbReference type="ARBA" id="ARBA00022679"/>
    </source>
</evidence>
<dbReference type="PANTHER" id="PTHR45947:SF3">
    <property type="entry name" value="SULFOQUINOVOSYL TRANSFERASE SQD2"/>
    <property type="match status" value="1"/>
</dbReference>
<evidence type="ECO:0000313" key="4">
    <source>
        <dbReference type="Proteomes" id="UP001595909"/>
    </source>
</evidence>
<dbReference type="InterPro" id="IPR001296">
    <property type="entry name" value="Glyco_trans_1"/>
</dbReference>